<evidence type="ECO:0000313" key="2">
    <source>
        <dbReference type="Proteomes" id="UP000274786"/>
    </source>
</evidence>
<dbReference type="Pfam" id="PF24175">
    <property type="entry name" value="SU10_adaptor"/>
    <property type="match status" value="1"/>
</dbReference>
<dbReference type="RefSeq" id="WP_121037200.1">
    <property type="nucleotide sequence ID" value="NZ_RCDC01000004.1"/>
</dbReference>
<proteinExistence type="predicted"/>
<protein>
    <submittedName>
        <fullName evidence="1">Uncharacterized protein</fullName>
    </submittedName>
</protein>
<comment type="caution">
    <text evidence="1">The sequence shown here is derived from an EMBL/GenBank/DDBJ whole genome shotgun (WGS) entry which is preliminary data.</text>
</comment>
<reference evidence="1 2" key="1">
    <citation type="submission" date="2018-10" db="EMBL/GenBank/DDBJ databases">
        <title>Comparative analysis of microorganisms from saline springs in Andes Mountain Range, Colombia.</title>
        <authorList>
            <person name="Rubin E."/>
        </authorList>
    </citation>
    <scope>NUCLEOTIDE SEQUENCE [LARGE SCALE GENOMIC DNA]</scope>
    <source>
        <strain evidence="1 2">USBA GBX 843</strain>
    </source>
</reference>
<accession>A0A498CF36</accession>
<organism evidence="1 2">
    <name type="scientific">Stenotrophomonas rhizophila</name>
    <dbReference type="NCBI Taxonomy" id="216778"/>
    <lineage>
        <taxon>Bacteria</taxon>
        <taxon>Pseudomonadati</taxon>
        <taxon>Pseudomonadota</taxon>
        <taxon>Gammaproteobacteria</taxon>
        <taxon>Lysobacterales</taxon>
        <taxon>Lysobacteraceae</taxon>
        <taxon>Stenotrophomonas</taxon>
    </lineage>
</organism>
<dbReference type="AlphaFoldDB" id="A0A498CF36"/>
<name>A0A498CF36_9GAMM</name>
<gene>
    <name evidence="1" type="ORF">BCL79_0620</name>
</gene>
<dbReference type="InterPro" id="IPR056209">
    <property type="entry name" value="SU10_adaptor"/>
</dbReference>
<dbReference type="OrthoDB" id="9152828at2"/>
<evidence type="ECO:0000313" key="1">
    <source>
        <dbReference type="EMBL" id="RLK56237.1"/>
    </source>
</evidence>
<sequence>MSITDPIQCACASNDGNATLAELRKRLMVRLGFAAQAANPPPGMKELLNDILQSAQVALYRRPNGEFKTERWFSWPLVAGQRLYDYPDNDEQSAPQSCSKIINPRQVTWVGRERDGVWSEMLPGINPRAYTTNELTGLPQRYEFRNCIEISPAPDETLGNLVIKGKFDLDRFTEDTDKTTIDSEIVFLLALYNGKQHYRQADAQTYVQQLEVMIANLVAGTHATARYIPGPPVGSPWVYVPPKPEVPFA</sequence>
<dbReference type="Proteomes" id="UP000274786">
    <property type="component" value="Unassembled WGS sequence"/>
</dbReference>
<dbReference type="EMBL" id="RCDC01000004">
    <property type="protein sequence ID" value="RLK56237.1"/>
    <property type="molecule type" value="Genomic_DNA"/>
</dbReference>